<organism evidence="10 11">
    <name type="scientific">Geotrypetes seraphini</name>
    <name type="common">Gaboon caecilian</name>
    <name type="synonym">Caecilia seraphini</name>
    <dbReference type="NCBI Taxonomy" id="260995"/>
    <lineage>
        <taxon>Eukaryota</taxon>
        <taxon>Metazoa</taxon>
        <taxon>Chordata</taxon>
        <taxon>Craniata</taxon>
        <taxon>Vertebrata</taxon>
        <taxon>Euteleostomi</taxon>
        <taxon>Amphibia</taxon>
        <taxon>Gymnophiona</taxon>
        <taxon>Geotrypetes</taxon>
    </lineage>
</organism>
<dbReference type="RefSeq" id="XP_033799967.1">
    <property type="nucleotide sequence ID" value="XM_033944076.1"/>
</dbReference>
<dbReference type="InterPro" id="IPR033116">
    <property type="entry name" value="TRYPSIN_SER"/>
</dbReference>
<dbReference type="InterPro" id="IPR001314">
    <property type="entry name" value="Peptidase_S1A"/>
</dbReference>
<dbReference type="GO" id="GO:0006508">
    <property type="term" value="P:proteolysis"/>
    <property type="evidence" value="ECO:0007669"/>
    <property type="project" value="UniProtKB-KW"/>
</dbReference>
<accession>A0A6P8QNF7</accession>
<dbReference type="KEGG" id="gsh:117360376"/>
<dbReference type="PANTHER" id="PTHR24253:SF144">
    <property type="entry name" value="CHYMOTRYPSIN-LIKE PROTEASE CTRL-1-RELATED"/>
    <property type="match status" value="1"/>
</dbReference>
<feature type="domain" description="Peptidase S1" evidence="9">
    <location>
        <begin position="37"/>
        <end position="283"/>
    </location>
</feature>
<evidence type="ECO:0000256" key="6">
    <source>
        <dbReference type="ARBA" id="ARBA00023180"/>
    </source>
</evidence>
<feature type="signal peptide" evidence="8">
    <location>
        <begin position="1"/>
        <end position="21"/>
    </location>
</feature>
<dbReference type="Pfam" id="PF00089">
    <property type="entry name" value="Trypsin"/>
    <property type="match status" value="1"/>
</dbReference>
<name>A0A6P8QNF7_GEOSA</name>
<evidence type="ECO:0000256" key="8">
    <source>
        <dbReference type="SAM" id="SignalP"/>
    </source>
</evidence>
<sequence>MMRYLQLHLLFLLLHIGIAEALSSTGLCRPSVVSNRIVGGQDAKEGQWPWQASIQYFGSTHFCAGSLITPQWVLSAAHCFSLSYPVHLYSVCLGAHQLSDTNNSNMVCVQLQQIIININYTGAVDSSGDVALLELKTPITLTDYIIPVCLPAPSVLLSTGMTCWVTGWGFIKEGVPLPSPATLQQVDVRLVDGQACEDMYQAGSISILDRKKIQDDMICAGQPEGQKDACNGDSGGPLVCEMKNLWLLVGVVSWGPKKCGSPYFPGVYARTTFYSTWIKEKVPEVEFTVIDGSLAPTDTVPIVPTNTVFGITMTHLISLTVLSLLLSANSLN</sequence>
<dbReference type="FunCoup" id="A0A6P8QNF7">
    <property type="interactions" value="131"/>
</dbReference>
<dbReference type="PROSITE" id="PS00134">
    <property type="entry name" value="TRYPSIN_HIS"/>
    <property type="match status" value="1"/>
</dbReference>
<keyword evidence="5" id="KW-1015">Disulfide bond</keyword>
<dbReference type="SMART" id="SM00020">
    <property type="entry name" value="Tryp_SPc"/>
    <property type="match status" value="1"/>
</dbReference>
<dbReference type="PROSITE" id="PS50240">
    <property type="entry name" value="TRYPSIN_DOM"/>
    <property type="match status" value="1"/>
</dbReference>
<dbReference type="GO" id="GO:0004252">
    <property type="term" value="F:serine-type endopeptidase activity"/>
    <property type="evidence" value="ECO:0007669"/>
    <property type="project" value="InterPro"/>
</dbReference>
<evidence type="ECO:0000256" key="5">
    <source>
        <dbReference type="ARBA" id="ARBA00023157"/>
    </source>
</evidence>
<dbReference type="PROSITE" id="PS00135">
    <property type="entry name" value="TRYPSIN_SER"/>
    <property type="match status" value="1"/>
</dbReference>
<keyword evidence="3 7" id="KW-0378">Hydrolase</keyword>
<evidence type="ECO:0000256" key="4">
    <source>
        <dbReference type="ARBA" id="ARBA00022825"/>
    </source>
</evidence>
<dbReference type="InParanoid" id="A0A6P8QNF7"/>
<dbReference type="PRINTS" id="PR00722">
    <property type="entry name" value="CHYMOTRYPSIN"/>
</dbReference>
<keyword evidence="10" id="KW-1185">Reference proteome</keyword>
<dbReference type="InterPro" id="IPR009003">
    <property type="entry name" value="Peptidase_S1_PA"/>
</dbReference>
<reference evidence="11" key="1">
    <citation type="submission" date="2025-08" db="UniProtKB">
        <authorList>
            <consortium name="RefSeq"/>
        </authorList>
    </citation>
    <scope>IDENTIFICATION</scope>
</reference>
<keyword evidence="6" id="KW-0325">Glycoprotein</keyword>
<dbReference type="Proteomes" id="UP000515159">
    <property type="component" value="Chromosome 5"/>
</dbReference>
<evidence type="ECO:0000256" key="7">
    <source>
        <dbReference type="RuleBase" id="RU363034"/>
    </source>
</evidence>
<keyword evidence="1 7" id="KW-0645">Protease</keyword>
<evidence type="ECO:0000256" key="2">
    <source>
        <dbReference type="ARBA" id="ARBA00022729"/>
    </source>
</evidence>
<keyword evidence="2 8" id="KW-0732">Signal</keyword>
<evidence type="ECO:0000256" key="3">
    <source>
        <dbReference type="ARBA" id="ARBA00022801"/>
    </source>
</evidence>
<dbReference type="AlphaFoldDB" id="A0A6P8QNF7"/>
<gene>
    <name evidence="11" type="primary">LOC117360376</name>
</gene>
<dbReference type="InterPro" id="IPR043504">
    <property type="entry name" value="Peptidase_S1_PA_chymotrypsin"/>
</dbReference>
<dbReference type="OrthoDB" id="546450at2759"/>
<keyword evidence="4 7" id="KW-0720">Serine protease</keyword>
<dbReference type="Gene3D" id="2.40.10.10">
    <property type="entry name" value="Trypsin-like serine proteases"/>
    <property type="match status" value="1"/>
</dbReference>
<dbReference type="PANTHER" id="PTHR24253">
    <property type="entry name" value="TRANSMEMBRANE PROTEASE SERINE"/>
    <property type="match status" value="1"/>
</dbReference>
<proteinExistence type="predicted"/>
<evidence type="ECO:0000313" key="11">
    <source>
        <dbReference type="RefSeq" id="XP_033799967.1"/>
    </source>
</evidence>
<dbReference type="InterPro" id="IPR018114">
    <property type="entry name" value="TRYPSIN_HIS"/>
</dbReference>
<evidence type="ECO:0000256" key="1">
    <source>
        <dbReference type="ARBA" id="ARBA00022670"/>
    </source>
</evidence>
<dbReference type="InterPro" id="IPR001254">
    <property type="entry name" value="Trypsin_dom"/>
</dbReference>
<protein>
    <submittedName>
        <fullName evidence="11">Serine protease 27-like</fullName>
    </submittedName>
</protein>
<evidence type="ECO:0000313" key="10">
    <source>
        <dbReference type="Proteomes" id="UP000515159"/>
    </source>
</evidence>
<dbReference type="FunFam" id="2.40.10.10:FF:000039">
    <property type="entry name" value="Brain-specific serine protease 4"/>
    <property type="match status" value="1"/>
</dbReference>
<evidence type="ECO:0000259" key="9">
    <source>
        <dbReference type="PROSITE" id="PS50240"/>
    </source>
</evidence>
<dbReference type="CDD" id="cd00190">
    <property type="entry name" value="Tryp_SPc"/>
    <property type="match status" value="1"/>
</dbReference>
<dbReference type="GeneID" id="117360376"/>
<feature type="chain" id="PRO_5028343781" evidence="8">
    <location>
        <begin position="22"/>
        <end position="332"/>
    </location>
</feature>
<dbReference type="SUPFAM" id="SSF50494">
    <property type="entry name" value="Trypsin-like serine proteases"/>
    <property type="match status" value="1"/>
</dbReference>